<dbReference type="InterPro" id="IPR009057">
    <property type="entry name" value="Homeodomain-like_sf"/>
</dbReference>
<dbReference type="Pfam" id="PF00072">
    <property type="entry name" value="Response_reg"/>
    <property type="match status" value="1"/>
</dbReference>
<keyword evidence="3" id="KW-0010">Activator</keyword>
<evidence type="ECO:0000256" key="2">
    <source>
        <dbReference type="ARBA" id="ARBA00022840"/>
    </source>
</evidence>
<dbReference type="CDD" id="cd17549">
    <property type="entry name" value="REC_DctD-like"/>
    <property type="match status" value="1"/>
</dbReference>
<dbReference type="InterPro" id="IPR002078">
    <property type="entry name" value="Sigma_54_int"/>
</dbReference>
<dbReference type="InterPro" id="IPR011006">
    <property type="entry name" value="CheY-like_superfamily"/>
</dbReference>
<gene>
    <name evidence="7" type="ORF">PQU98_13845</name>
</gene>
<evidence type="ECO:0000259" key="6">
    <source>
        <dbReference type="PROSITE" id="PS50110"/>
    </source>
</evidence>
<dbReference type="Gene3D" id="1.10.10.60">
    <property type="entry name" value="Homeodomain-like"/>
    <property type="match status" value="1"/>
</dbReference>
<dbReference type="Proteomes" id="UP001218579">
    <property type="component" value="Unassembled WGS sequence"/>
</dbReference>
<proteinExistence type="predicted"/>
<dbReference type="RefSeq" id="WP_272745549.1">
    <property type="nucleotide sequence ID" value="NZ_JAQQKV010000003.1"/>
</dbReference>
<feature type="domain" description="Response regulatory" evidence="6">
    <location>
        <begin position="4"/>
        <end position="118"/>
    </location>
</feature>
<dbReference type="InterPro" id="IPR027417">
    <property type="entry name" value="P-loop_NTPase"/>
</dbReference>
<dbReference type="InterPro" id="IPR003593">
    <property type="entry name" value="AAA+_ATPase"/>
</dbReference>
<dbReference type="CDD" id="cd00009">
    <property type="entry name" value="AAA"/>
    <property type="match status" value="1"/>
</dbReference>
<dbReference type="PROSITE" id="PS50110">
    <property type="entry name" value="RESPONSE_REGULATORY"/>
    <property type="match status" value="1"/>
</dbReference>
<dbReference type="Pfam" id="PF25601">
    <property type="entry name" value="AAA_lid_14"/>
    <property type="match status" value="1"/>
</dbReference>
<dbReference type="SMART" id="SM00382">
    <property type="entry name" value="AAA"/>
    <property type="match status" value="1"/>
</dbReference>
<dbReference type="InterPro" id="IPR001789">
    <property type="entry name" value="Sig_transdc_resp-reg_receiver"/>
</dbReference>
<dbReference type="Gene3D" id="1.10.8.60">
    <property type="match status" value="1"/>
</dbReference>
<dbReference type="PROSITE" id="PS00676">
    <property type="entry name" value="SIGMA54_INTERACT_2"/>
    <property type="match status" value="1"/>
</dbReference>
<organism evidence="7 8">
    <name type="scientific">Asticcacaulis machinosus</name>
    <dbReference type="NCBI Taxonomy" id="2984211"/>
    <lineage>
        <taxon>Bacteria</taxon>
        <taxon>Pseudomonadati</taxon>
        <taxon>Pseudomonadota</taxon>
        <taxon>Alphaproteobacteria</taxon>
        <taxon>Caulobacterales</taxon>
        <taxon>Caulobacteraceae</taxon>
        <taxon>Asticcacaulis</taxon>
    </lineage>
</organism>
<evidence type="ECO:0000313" key="7">
    <source>
        <dbReference type="EMBL" id="MDC7677222.1"/>
    </source>
</evidence>
<dbReference type="PANTHER" id="PTHR32071:SF57">
    <property type="entry name" value="C4-DICARBOXYLATE TRANSPORT TRANSCRIPTIONAL REGULATORY PROTEIN DCTD"/>
    <property type="match status" value="1"/>
</dbReference>
<dbReference type="Gene3D" id="3.40.50.2300">
    <property type="match status" value="1"/>
</dbReference>
<protein>
    <submittedName>
        <fullName evidence="7">Sigma-54 dependent transcriptional regulator</fullName>
    </submittedName>
</protein>
<dbReference type="InterPro" id="IPR058031">
    <property type="entry name" value="AAA_lid_NorR"/>
</dbReference>
<evidence type="ECO:0000256" key="1">
    <source>
        <dbReference type="ARBA" id="ARBA00022741"/>
    </source>
</evidence>
<keyword evidence="1" id="KW-0547">Nucleotide-binding</keyword>
<accession>A0ABT5HLW1</accession>
<sequence length="446" mass="49468">MTGNVIFIDDDADLLSAQMQALELDGFSVRGFANAPDALKVITSAFDGVIVTDVRMPRMDGLTLFKRVRDIDPELPVILMTGHGDVPMAVQALKDGAYDFISKPFARDDLIQSVRRALQTRDLVMENRQLRQAHAALLDRENPAQNLLLGESPAMTYLKQVVVRVAEADVDALITGDTGVGKERVGRALHALSARKNRPFVHIGCATLTEDSFQPELFGIEAGHRPGAARVIGRFERANKGTVFLDEVEGLSLSQQAKLLRVLETREIWPVGSESPRSLDIRVVAATRTDLTQSVKDGQFRADLCYRLSGVSLRVPPLSERGDDIRLLFQHFLLNAATRLNRPPPKLTQTTQAYLSRHDWPGNVRELEQFAELCALGLDSAHLPADTNALGLAEQVSRYEEAVLRETLSQYAGNVREVISALKLPRKTFYDKITRYGISLDTYRGQ</sequence>
<keyword evidence="2" id="KW-0067">ATP-binding</keyword>
<reference evidence="7 8" key="1">
    <citation type="submission" date="2023-01" db="EMBL/GenBank/DDBJ databases">
        <title>Novel species of the genus Asticcacaulis isolated from rivers.</title>
        <authorList>
            <person name="Lu H."/>
        </authorList>
    </citation>
    <scope>NUCLEOTIDE SEQUENCE [LARGE SCALE GENOMIC DNA]</scope>
    <source>
        <strain evidence="7 8">LKC15W</strain>
    </source>
</reference>
<keyword evidence="8" id="KW-1185">Reference proteome</keyword>
<dbReference type="PROSITE" id="PS50045">
    <property type="entry name" value="SIGMA54_INTERACT_4"/>
    <property type="match status" value="1"/>
</dbReference>
<dbReference type="Pfam" id="PF00158">
    <property type="entry name" value="Sigma54_activat"/>
    <property type="match status" value="1"/>
</dbReference>
<feature type="domain" description="Sigma-54 factor interaction" evidence="5">
    <location>
        <begin position="148"/>
        <end position="376"/>
    </location>
</feature>
<evidence type="ECO:0000256" key="3">
    <source>
        <dbReference type="ARBA" id="ARBA00023159"/>
    </source>
</evidence>
<evidence type="ECO:0000313" key="8">
    <source>
        <dbReference type="Proteomes" id="UP001218579"/>
    </source>
</evidence>
<comment type="caution">
    <text evidence="7">The sequence shown here is derived from an EMBL/GenBank/DDBJ whole genome shotgun (WGS) entry which is preliminary data.</text>
</comment>
<dbReference type="Gene3D" id="3.40.50.300">
    <property type="entry name" value="P-loop containing nucleotide triphosphate hydrolases"/>
    <property type="match status" value="1"/>
</dbReference>
<evidence type="ECO:0000256" key="4">
    <source>
        <dbReference type="PROSITE-ProRule" id="PRU00169"/>
    </source>
</evidence>
<dbReference type="EMBL" id="JAQQKV010000003">
    <property type="protein sequence ID" value="MDC7677222.1"/>
    <property type="molecule type" value="Genomic_DNA"/>
</dbReference>
<evidence type="ECO:0000259" key="5">
    <source>
        <dbReference type="PROSITE" id="PS50045"/>
    </source>
</evidence>
<dbReference type="PANTHER" id="PTHR32071">
    <property type="entry name" value="TRANSCRIPTIONAL REGULATORY PROTEIN"/>
    <property type="match status" value="1"/>
</dbReference>
<keyword evidence="4" id="KW-0597">Phosphoprotein</keyword>
<dbReference type="SUPFAM" id="SSF52540">
    <property type="entry name" value="P-loop containing nucleoside triphosphate hydrolases"/>
    <property type="match status" value="1"/>
</dbReference>
<dbReference type="InterPro" id="IPR025943">
    <property type="entry name" value="Sigma_54_int_dom_ATP-bd_2"/>
</dbReference>
<dbReference type="SUPFAM" id="SSF52172">
    <property type="entry name" value="CheY-like"/>
    <property type="match status" value="1"/>
</dbReference>
<name>A0ABT5HLW1_9CAUL</name>
<dbReference type="SMART" id="SM00448">
    <property type="entry name" value="REC"/>
    <property type="match status" value="1"/>
</dbReference>
<dbReference type="SUPFAM" id="SSF46689">
    <property type="entry name" value="Homeodomain-like"/>
    <property type="match status" value="1"/>
</dbReference>
<feature type="modified residue" description="4-aspartylphosphate" evidence="4">
    <location>
        <position position="53"/>
    </location>
</feature>